<dbReference type="CDD" id="cd06581">
    <property type="entry name" value="TM_PBP1_LivM_like"/>
    <property type="match status" value="1"/>
</dbReference>
<dbReference type="InterPro" id="IPR001851">
    <property type="entry name" value="ABC_transp_permease"/>
</dbReference>
<sequence length="366" mass="40120">MRAGHKNIDLMHKEVVQKGDVEISVQKQTMDGVHQTNWIGFVVFAAIVLVFPLIATQSFYITQATFAGIYTIVAIGLGMLMGYAGQISLGQAAFYGVGAYSTAILTVTFGLSPWLSLLFSLAVPALLAWILGHTMARLSGYYLAMATLAFGIIVYVVLVEWRSLTFGASGFYGIPTLELFGLRLTPGIPYYYFVWIITLLIMSLSFNIVHSRVGRALRSIHDSEVAASVMGVDTGKYKMQIFILSAVYAGLAGWLFAHMSYSISPGSFALNASILFLTMVVLGGSTSVWGAVIGAILITVITVIVHALGLRYAFITSDFEHVLFGLILMLVIIFMPRGLFPTLVDWITAQRPKEREEQQKQREESA</sequence>
<evidence type="ECO:0000313" key="7">
    <source>
        <dbReference type="EMBL" id="EGL81964.1"/>
    </source>
</evidence>
<gene>
    <name evidence="7" type="ORF">CathTA2_2481</name>
</gene>
<keyword evidence="2" id="KW-1003">Cell membrane</keyword>
<keyword evidence="5 6" id="KW-0472">Membrane</keyword>
<dbReference type="RefSeq" id="WP_007505874.1">
    <property type="nucleotide sequence ID" value="NZ_AFCE01000158.1"/>
</dbReference>
<dbReference type="GO" id="GO:0015658">
    <property type="term" value="F:branched-chain amino acid transmembrane transporter activity"/>
    <property type="evidence" value="ECO:0007669"/>
    <property type="project" value="InterPro"/>
</dbReference>
<dbReference type="InterPro" id="IPR043428">
    <property type="entry name" value="LivM-like"/>
</dbReference>
<organism evidence="7 8">
    <name type="scientific">Caldalkalibacillus thermarum (strain TA2.A1)</name>
    <dbReference type="NCBI Taxonomy" id="986075"/>
    <lineage>
        <taxon>Bacteria</taxon>
        <taxon>Bacillati</taxon>
        <taxon>Bacillota</taxon>
        <taxon>Bacilli</taxon>
        <taxon>Bacillales</taxon>
        <taxon>Bacillaceae</taxon>
        <taxon>Caldalkalibacillus</taxon>
    </lineage>
</organism>
<evidence type="ECO:0000256" key="1">
    <source>
        <dbReference type="ARBA" id="ARBA00004651"/>
    </source>
</evidence>
<feature type="transmembrane region" description="Helical" evidence="6">
    <location>
        <begin position="289"/>
        <end position="310"/>
    </location>
</feature>
<evidence type="ECO:0000256" key="4">
    <source>
        <dbReference type="ARBA" id="ARBA00022989"/>
    </source>
</evidence>
<proteinExistence type="predicted"/>
<evidence type="ECO:0000256" key="5">
    <source>
        <dbReference type="ARBA" id="ARBA00023136"/>
    </source>
</evidence>
<dbReference type="GO" id="GO:0005886">
    <property type="term" value="C:plasma membrane"/>
    <property type="evidence" value="ECO:0007669"/>
    <property type="project" value="UniProtKB-SubCell"/>
</dbReference>
<comment type="subcellular location">
    <subcellularLocation>
        <location evidence="1">Cell membrane</location>
        <topology evidence="1">Multi-pass membrane protein</topology>
    </subcellularLocation>
</comment>
<feature type="transmembrane region" description="Helical" evidence="6">
    <location>
        <begin position="239"/>
        <end position="257"/>
    </location>
</feature>
<evidence type="ECO:0000256" key="6">
    <source>
        <dbReference type="SAM" id="Phobius"/>
    </source>
</evidence>
<dbReference type="Proteomes" id="UP000010716">
    <property type="component" value="Unassembled WGS sequence"/>
</dbReference>
<dbReference type="eggNOG" id="COG4177">
    <property type="taxonomic scope" value="Bacteria"/>
</dbReference>
<feature type="transmembrane region" description="Helical" evidence="6">
    <location>
        <begin position="36"/>
        <end position="54"/>
    </location>
</feature>
<protein>
    <submittedName>
        <fullName evidence="7">ABC-type transporter, integral membrane subunit</fullName>
    </submittedName>
</protein>
<keyword evidence="4 6" id="KW-1133">Transmembrane helix</keyword>
<dbReference type="Pfam" id="PF02653">
    <property type="entry name" value="BPD_transp_2"/>
    <property type="match status" value="1"/>
</dbReference>
<evidence type="ECO:0000256" key="2">
    <source>
        <dbReference type="ARBA" id="ARBA00022475"/>
    </source>
</evidence>
<evidence type="ECO:0000313" key="8">
    <source>
        <dbReference type="Proteomes" id="UP000010716"/>
    </source>
</evidence>
<keyword evidence="3 6" id="KW-0812">Transmembrane</keyword>
<dbReference type="EMBL" id="AFCE01000158">
    <property type="protein sequence ID" value="EGL81964.1"/>
    <property type="molecule type" value="Genomic_DNA"/>
</dbReference>
<name>F5L9H7_CALTT</name>
<feature type="transmembrane region" description="Helical" evidence="6">
    <location>
        <begin position="322"/>
        <end position="344"/>
    </location>
</feature>
<dbReference type="PANTHER" id="PTHR30482">
    <property type="entry name" value="HIGH-AFFINITY BRANCHED-CHAIN AMINO ACID TRANSPORT SYSTEM PERMEASE"/>
    <property type="match status" value="1"/>
</dbReference>
<feature type="transmembrane region" description="Helical" evidence="6">
    <location>
        <begin position="190"/>
        <end position="209"/>
    </location>
</feature>
<dbReference type="AlphaFoldDB" id="F5L9H7"/>
<comment type="caution">
    <text evidence="7">The sequence shown here is derived from an EMBL/GenBank/DDBJ whole genome shotgun (WGS) entry which is preliminary data.</text>
</comment>
<reference evidence="7 8" key="1">
    <citation type="journal article" date="2011" name="J. Bacteriol.">
        <title>Draft genome sequence of the thermoalkaliphilic Caldalkalibacillus thermarum strain TA2.A1.</title>
        <authorList>
            <person name="Kalamorz F."/>
            <person name="Keis S."/>
            <person name="McMillan D.G."/>
            <person name="Olsson K."/>
            <person name="Stanton J.A."/>
            <person name="Stockwell P."/>
            <person name="Black M.A."/>
            <person name="Klingeman D.M."/>
            <person name="Land M.L."/>
            <person name="Han C.S."/>
            <person name="Martin S.L."/>
            <person name="Becher S.A."/>
            <person name="Peddie C.J."/>
            <person name="Morgan H.W."/>
            <person name="Matthies D."/>
            <person name="Preiss L."/>
            <person name="Meier T."/>
            <person name="Brown S.D."/>
            <person name="Cook G.M."/>
        </authorList>
    </citation>
    <scope>NUCLEOTIDE SEQUENCE [LARGE SCALE GENOMIC DNA]</scope>
    <source>
        <strain evidence="7 8">TA2.A1</strain>
    </source>
</reference>
<evidence type="ECO:0000256" key="3">
    <source>
        <dbReference type="ARBA" id="ARBA00022692"/>
    </source>
</evidence>
<feature type="transmembrane region" description="Helical" evidence="6">
    <location>
        <begin position="139"/>
        <end position="158"/>
    </location>
</feature>
<dbReference type="PANTHER" id="PTHR30482:SF18">
    <property type="entry name" value="BRANCHED AMINO ACID TRANSPORT SYSTEM PERMEASE"/>
    <property type="match status" value="1"/>
</dbReference>
<accession>F5L9H7</accession>
<feature type="transmembrane region" description="Helical" evidence="6">
    <location>
        <begin position="60"/>
        <end position="80"/>
    </location>
</feature>
<feature type="transmembrane region" description="Helical" evidence="6">
    <location>
        <begin position="115"/>
        <end position="132"/>
    </location>
</feature>